<keyword evidence="2 4" id="KW-0560">Oxidoreductase</keyword>
<dbReference type="FunFam" id="3.40.50.720:FF:000213">
    <property type="entry name" value="Putative 2-hydroxyacid dehydrogenase"/>
    <property type="match status" value="1"/>
</dbReference>
<dbReference type="AlphaFoldDB" id="A0A1W6CTY6"/>
<dbReference type="InterPro" id="IPR029752">
    <property type="entry name" value="D-isomer_DH_CS1"/>
</dbReference>
<sequence>MWTAASPPRCKETRMILAIGSYSQEDRTALDAMGAAHLASLQGLAALPQDQRAGIKGVAYKGGHPFGAAQMDLLPALRVIANFGVGHDAIDVPAATARGITVTNTPAVLNDDVADLAVAMWIALNRGFEPAIAHVRMGGWARGEGLALGRKASGRRVGILGLGRIGREIADRLAAFKCEIHYWSRGAKDVPWTHHADPTALARAVDDLIVIIVGGPDTEGLVSAALLDALGPDGVLVNVARGSVVDEAALIERLADGRLRGAALDVFRGEPQVDLRLLALPNLLALPHIGSATVETRAAMGDLQRRNLAAVLDGRPAETPVN</sequence>
<keyword evidence="1" id="KW-0521">NADP</keyword>
<dbReference type="GO" id="GO:0016618">
    <property type="term" value="F:hydroxypyruvate reductase [NAD(P)H] activity"/>
    <property type="evidence" value="ECO:0007669"/>
    <property type="project" value="TreeGrafter"/>
</dbReference>
<name>A0A1W6CTY6_9RHOB</name>
<evidence type="ECO:0000259" key="5">
    <source>
        <dbReference type="Pfam" id="PF00389"/>
    </source>
</evidence>
<evidence type="ECO:0000259" key="6">
    <source>
        <dbReference type="Pfam" id="PF02826"/>
    </source>
</evidence>
<dbReference type="STRING" id="1945662.B0A89_00160"/>
<dbReference type="GO" id="GO:0051287">
    <property type="term" value="F:NAD binding"/>
    <property type="evidence" value="ECO:0007669"/>
    <property type="project" value="InterPro"/>
</dbReference>
<evidence type="ECO:0000256" key="3">
    <source>
        <dbReference type="ARBA" id="ARBA00023027"/>
    </source>
</evidence>
<organism evidence="7 8">
    <name type="scientific">Paracoccus contaminans</name>
    <dbReference type="NCBI Taxonomy" id="1945662"/>
    <lineage>
        <taxon>Bacteria</taxon>
        <taxon>Pseudomonadati</taxon>
        <taxon>Pseudomonadota</taxon>
        <taxon>Alphaproteobacteria</taxon>
        <taxon>Rhodobacterales</taxon>
        <taxon>Paracoccaceae</taxon>
        <taxon>Paracoccus</taxon>
    </lineage>
</organism>
<dbReference type="GO" id="GO:0005829">
    <property type="term" value="C:cytosol"/>
    <property type="evidence" value="ECO:0007669"/>
    <property type="project" value="TreeGrafter"/>
</dbReference>
<dbReference type="SUPFAM" id="SSF51735">
    <property type="entry name" value="NAD(P)-binding Rossmann-fold domains"/>
    <property type="match status" value="1"/>
</dbReference>
<dbReference type="InterPro" id="IPR050223">
    <property type="entry name" value="D-isomer_2-hydroxyacid_DH"/>
</dbReference>
<dbReference type="PANTHER" id="PTHR10996:SF178">
    <property type="entry name" value="2-HYDROXYACID DEHYDROGENASE YGL185C-RELATED"/>
    <property type="match status" value="1"/>
</dbReference>
<dbReference type="Proteomes" id="UP000193017">
    <property type="component" value="Chromosome"/>
</dbReference>
<dbReference type="InterPro" id="IPR006140">
    <property type="entry name" value="D-isomer_DH_NAD-bd"/>
</dbReference>
<dbReference type="PROSITE" id="PS00065">
    <property type="entry name" value="D_2_HYDROXYACID_DH_1"/>
    <property type="match status" value="1"/>
</dbReference>
<dbReference type="Pfam" id="PF00389">
    <property type="entry name" value="2-Hacid_dh"/>
    <property type="match status" value="1"/>
</dbReference>
<protein>
    <submittedName>
        <fullName evidence="7">Hydroxyacid dehydrogenase</fullName>
    </submittedName>
</protein>
<evidence type="ECO:0000256" key="4">
    <source>
        <dbReference type="RuleBase" id="RU003719"/>
    </source>
</evidence>
<proteinExistence type="inferred from homology"/>
<dbReference type="SUPFAM" id="SSF52283">
    <property type="entry name" value="Formate/glycerate dehydrogenase catalytic domain-like"/>
    <property type="match status" value="1"/>
</dbReference>
<reference evidence="7 8" key="1">
    <citation type="submission" date="2017-03" db="EMBL/GenBank/DDBJ databases">
        <title>Genome sequence of Paracoccus contaminans isolated from a water microcosm.</title>
        <authorList>
            <person name="Aurass P."/>
            <person name="Karste S."/>
            <person name="Trost E."/>
            <person name="Glaeser S.P."/>
            <person name="Kaempfer P."/>
            <person name="Flieger A."/>
        </authorList>
    </citation>
    <scope>NUCLEOTIDE SEQUENCE [LARGE SCALE GENOMIC DNA]</scope>
    <source>
        <strain evidence="8">RKI 16-01929T\LMG 29738T\CCM 8701T\CIP 111112T</strain>
    </source>
</reference>
<evidence type="ECO:0000256" key="2">
    <source>
        <dbReference type="ARBA" id="ARBA00023002"/>
    </source>
</evidence>
<dbReference type="Pfam" id="PF02826">
    <property type="entry name" value="2-Hacid_dh_C"/>
    <property type="match status" value="1"/>
</dbReference>
<accession>A0A1W6CTY6</accession>
<feature type="domain" description="D-isomer specific 2-hydroxyacid dehydrogenase NAD-binding" evidence="6">
    <location>
        <begin position="118"/>
        <end position="290"/>
    </location>
</feature>
<dbReference type="InterPro" id="IPR006139">
    <property type="entry name" value="D-isomer_2_OHA_DH_cat_dom"/>
</dbReference>
<feature type="domain" description="D-isomer specific 2-hydroxyacid dehydrogenase catalytic" evidence="5">
    <location>
        <begin position="54"/>
        <end position="322"/>
    </location>
</feature>
<evidence type="ECO:0000256" key="1">
    <source>
        <dbReference type="ARBA" id="ARBA00022857"/>
    </source>
</evidence>
<dbReference type="EMBL" id="CP020612">
    <property type="protein sequence ID" value="ARJ68311.1"/>
    <property type="molecule type" value="Genomic_DNA"/>
</dbReference>
<dbReference type="KEGG" id="pcon:B0A89_00160"/>
<dbReference type="CDD" id="cd12156">
    <property type="entry name" value="HPPR"/>
    <property type="match status" value="1"/>
</dbReference>
<gene>
    <name evidence="7" type="ORF">B0A89_00160</name>
</gene>
<dbReference type="InterPro" id="IPR036291">
    <property type="entry name" value="NAD(P)-bd_dom_sf"/>
</dbReference>
<keyword evidence="3" id="KW-0520">NAD</keyword>
<dbReference type="GO" id="GO:0030267">
    <property type="term" value="F:glyoxylate reductase (NADPH) activity"/>
    <property type="evidence" value="ECO:0007669"/>
    <property type="project" value="TreeGrafter"/>
</dbReference>
<evidence type="ECO:0000313" key="8">
    <source>
        <dbReference type="Proteomes" id="UP000193017"/>
    </source>
</evidence>
<evidence type="ECO:0000313" key="7">
    <source>
        <dbReference type="EMBL" id="ARJ68311.1"/>
    </source>
</evidence>
<comment type="similarity">
    <text evidence="4">Belongs to the D-isomer specific 2-hydroxyacid dehydrogenase family.</text>
</comment>
<dbReference type="PANTHER" id="PTHR10996">
    <property type="entry name" value="2-HYDROXYACID DEHYDROGENASE-RELATED"/>
    <property type="match status" value="1"/>
</dbReference>
<dbReference type="Gene3D" id="3.40.50.720">
    <property type="entry name" value="NAD(P)-binding Rossmann-like Domain"/>
    <property type="match status" value="2"/>
</dbReference>
<keyword evidence="8" id="KW-1185">Reference proteome</keyword>